<reference evidence="6" key="1">
    <citation type="submission" date="2016-11" db="UniProtKB">
        <authorList>
            <consortium name="WormBaseParasite"/>
        </authorList>
    </citation>
    <scope>IDENTIFICATION</scope>
</reference>
<evidence type="ECO:0000256" key="2">
    <source>
        <dbReference type="SAM" id="SignalP"/>
    </source>
</evidence>
<feature type="compositionally biased region" description="Low complexity" evidence="1">
    <location>
        <begin position="67"/>
        <end position="81"/>
    </location>
</feature>
<reference evidence="3" key="2">
    <citation type="submission" date="2020-09" db="EMBL/GenBank/DDBJ databases">
        <authorList>
            <person name="Kikuchi T."/>
        </authorList>
    </citation>
    <scope>NUCLEOTIDE SEQUENCE</scope>
    <source>
        <strain evidence="3">Ka4C1</strain>
    </source>
</reference>
<gene>
    <name evidence="3" type="ORF">BXYJ_LOCUS9303</name>
</gene>
<dbReference type="Proteomes" id="UP000095284">
    <property type="component" value="Unplaced"/>
</dbReference>
<evidence type="ECO:0000313" key="3">
    <source>
        <dbReference type="EMBL" id="CAD5226758.1"/>
    </source>
</evidence>
<evidence type="ECO:0000313" key="5">
    <source>
        <dbReference type="Proteomes" id="UP000659654"/>
    </source>
</evidence>
<evidence type="ECO:0000313" key="6">
    <source>
        <dbReference type="WBParaSite" id="BXY_0749600.1"/>
    </source>
</evidence>
<sequence>MLKEIILIILLGFVLSQLAKSQTTGSYWGFDPNEQTTTQNWWGENVDTGELPEASKEVPDTTPLPTAQPQVAAAGVAPVGASDSTDSSIPTTGSSPVEGENSERIAPSAESPPVEATNSTSTGITTNLLWIPLMGFVVFN</sequence>
<feature type="region of interest" description="Disordered" evidence="1">
    <location>
        <begin position="30"/>
        <end position="120"/>
    </location>
</feature>
<keyword evidence="5" id="KW-1185">Reference proteome</keyword>
<keyword evidence="2" id="KW-0732">Signal</keyword>
<name>A0A1I7S3B5_BURXY</name>
<evidence type="ECO:0000256" key="1">
    <source>
        <dbReference type="SAM" id="MobiDB-lite"/>
    </source>
</evidence>
<feature type="chain" id="PRO_5035359672" evidence="2">
    <location>
        <begin position="22"/>
        <end position="140"/>
    </location>
</feature>
<organism evidence="4 6">
    <name type="scientific">Bursaphelenchus xylophilus</name>
    <name type="common">Pinewood nematode worm</name>
    <name type="synonym">Aphelenchoides xylophilus</name>
    <dbReference type="NCBI Taxonomy" id="6326"/>
    <lineage>
        <taxon>Eukaryota</taxon>
        <taxon>Metazoa</taxon>
        <taxon>Ecdysozoa</taxon>
        <taxon>Nematoda</taxon>
        <taxon>Chromadorea</taxon>
        <taxon>Rhabditida</taxon>
        <taxon>Tylenchina</taxon>
        <taxon>Tylenchomorpha</taxon>
        <taxon>Aphelenchoidea</taxon>
        <taxon>Aphelenchoididae</taxon>
        <taxon>Bursaphelenchus</taxon>
    </lineage>
</organism>
<feature type="compositionally biased region" description="Polar residues" evidence="1">
    <location>
        <begin position="82"/>
        <end position="95"/>
    </location>
</feature>
<dbReference type="WBParaSite" id="BXY_0749600.1">
    <property type="protein sequence ID" value="BXY_0749600.1"/>
    <property type="gene ID" value="BXY_0749600"/>
</dbReference>
<feature type="compositionally biased region" description="Polar residues" evidence="1">
    <location>
        <begin position="33"/>
        <end position="42"/>
    </location>
</feature>
<dbReference type="EMBL" id="CAJFCV020000004">
    <property type="protein sequence ID" value="CAG9116192.1"/>
    <property type="molecule type" value="Genomic_DNA"/>
</dbReference>
<evidence type="ECO:0000313" key="4">
    <source>
        <dbReference type="Proteomes" id="UP000095284"/>
    </source>
</evidence>
<proteinExistence type="predicted"/>
<dbReference type="Proteomes" id="UP000659654">
    <property type="component" value="Unassembled WGS sequence"/>
</dbReference>
<dbReference type="AlphaFoldDB" id="A0A1I7S3B5"/>
<dbReference type="Proteomes" id="UP000582659">
    <property type="component" value="Unassembled WGS sequence"/>
</dbReference>
<feature type="signal peptide" evidence="2">
    <location>
        <begin position="1"/>
        <end position="21"/>
    </location>
</feature>
<dbReference type="OrthoDB" id="10521629at2759"/>
<accession>A0A1I7S3B5</accession>
<protein>
    <submittedName>
        <fullName evidence="3">(pine wood nematode) hypothetical protein</fullName>
    </submittedName>
</protein>
<dbReference type="EMBL" id="CAJFDI010000004">
    <property type="protein sequence ID" value="CAD5226758.1"/>
    <property type="molecule type" value="Genomic_DNA"/>
</dbReference>